<dbReference type="RefSeq" id="WP_199325871.1">
    <property type="nucleotide sequence ID" value="NZ_JAMPKX010000007.1"/>
</dbReference>
<evidence type="ECO:0000256" key="1">
    <source>
        <dbReference type="SAM" id="Phobius"/>
    </source>
</evidence>
<gene>
    <name evidence="2" type="ORF">NC992_15765</name>
</gene>
<keyword evidence="3" id="KW-1185">Reference proteome</keyword>
<keyword evidence="1" id="KW-0812">Transmembrane</keyword>
<evidence type="ECO:0000313" key="3">
    <source>
        <dbReference type="Proteomes" id="UP001482513"/>
    </source>
</evidence>
<feature type="transmembrane region" description="Helical" evidence="1">
    <location>
        <begin position="193"/>
        <end position="214"/>
    </location>
</feature>
<feature type="transmembrane region" description="Helical" evidence="1">
    <location>
        <begin position="55"/>
        <end position="80"/>
    </location>
</feature>
<proteinExistence type="predicted"/>
<keyword evidence="1" id="KW-1133">Transmembrane helix</keyword>
<accession>A0ABV0K6D0</accession>
<protein>
    <recommendedName>
        <fullName evidence="4">DUF1772 domain-containing protein</fullName>
    </recommendedName>
</protein>
<feature type="transmembrane region" description="Helical" evidence="1">
    <location>
        <begin position="87"/>
        <end position="109"/>
    </location>
</feature>
<sequence>MGQSNSTVLRAGRFIALMLAALSLSLSMAHLLELPQRMQFDQQLWVEVTIVENVYRLFGSVGAVFEIGAISSAIALAFWVRRRGAAFYWTLGGAVLLGIAFVGWLLFVLPMNTEFATWLTQPVPADWTRYRNQWEYAHAAIALIKTLGLSCLLVSVLLDAPGKLAVNSGFDRPHQNSLPATTLPSVPVRAKSAWLWPMRLVGVIVASAVFFGLITYVFHSVLVGTILSIAGILGLGSSINR</sequence>
<evidence type="ECO:0008006" key="4">
    <source>
        <dbReference type="Google" id="ProtNLM"/>
    </source>
</evidence>
<name>A0ABV0K6D0_9CYAN</name>
<evidence type="ECO:0000313" key="2">
    <source>
        <dbReference type="EMBL" id="MEP0948341.1"/>
    </source>
</evidence>
<reference evidence="2 3" key="1">
    <citation type="submission" date="2022-04" db="EMBL/GenBank/DDBJ databases">
        <title>Positive selection, recombination, and allopatry shape intraspecific diversity of widespread and dominant cyanobacteria.</title>
        <authorList>
            <person name="Wei J."/>
            <person name="Shu W."/>
            <person name="Hu C."/>
        </authorList>
    </citation>
    <scope>NUCLEOTIDE SEQUENCE [LARGE SCALE GENOMIC DNA]</scope>
    <source>
        <strain evidence="2 3">DQ-A4</strain>
    </source>
</reference>
<dbReference type="Proteomes" id="UP001482513">
    <property type="component" value="Unassembled WGS sequence"/>
</dbReference>
<keyword evidence="1" id="KW-0472">Membrane</keyword>
<organism evidence="2 3">
    <name type="scientific">Leptolyngbya subtilissima DQ-A4</name>
    <dbReference type="NCBI Taxonomy" id="2933933"/>
    <lineage>
        <taxon>Bacteria</taxon>
        <taxon>Bacillati</taxon>
        <taxon>Cyanobacteriota</taxon>
        <taxon>Cyanophyceae</taxon>
        <taxon>Leptolyngbyales</taxon>
        <taxon>Leptolyngbyaceae</taxon>
        <taxon>Leptolyngbya group</taxon>
        <taxon>Leptolyngbya</taxon>
    </lineage>
</organism>
<feature type="transmembrane region" description="Helical" evidence="1">
    <location>
        <begin position="136"/>
        <end position="158"/>
    </location>
</feature>
<feature type="transmembrane region" description="Helical" evidence="1">
    <location>
        <begin position="220"/>
        <end position="239"/>
    </location>
</feature>
<dbReference type="EMBL" id="JAMPKX010000007">
    <property type="protein sequence ID" value="MEP0948341.1"/>
    <property type="molecule type" value="Genomic_DNA"/>
</dbReference>
<comment type="caution">
    <text evidence="2">The sequence shown here is derived from an EMBL/GenBank/DDBJ whole genome shotgun (WGS) entry which is preliminary data.</text>
</comment>